<evidence type="ECO:0000256" key="1">
    <source>
        <dbReference type="SAM" id="MobiDB-lite"/>
    </source>
</evidence>
<proteinExistence type="predicted"/>
<feature type="compositionally biased region" description="Low complexity" evidence="1">
    <location>
        <begin position="1"/>
        <end position="19"/>
    </location>
</feature>
<dbReference type="OrthoDB" id="432970at2759"/>
<comment type="caution">
    <text evidence="2">The sequence shown here is derived from an EMBL/GenBank/DDBJ whole genome shotgun (WGS) entry which is preliminary data.</text>
</comment>
<dbReference type="AlphaFoldDB" id="A0A8H3J992"/>
<organism evidence="2 3">
    <name type="scientific">Alectoria fallacina</name>
    <dbReference type="NCBI Taxonomy" id="1903189"/>
    <lineage>
        <taxon>Eukaryota</taxon>
        <taxon>Fungi</taxon>
        <taxon>Dikarya</taxon>
        <taxon>Ascomycota</taxon>
        <taxon>Pezizomycotina</taxon>
        <taxon>Lecanoromycetes</taxon>
        <taxon>OSLEUM clade</taxon>
        <taxon>Lecanoromycetidae</taxon>
        <taxon>Lecanorales</taxon>
        <taxon>Lecanorineae</taxon>
        <taxon>Parmeliaceae</taxon>
        <taxon>Alectoria</taxon>
    </lineage>
</organism>
<reference evidence="2" key="1">
    <citation type="submission" date="2021-03" db="EMBL/GenBank/DDBJ databases">
        <authorList>
            <person name="Tagirdzhanova G."/>
        </authorList>
    </citation>
    <scope>NUCLEOTIDE SEQUENCE</scope>
</reference>
<sequence length="184" mass="20048">MSLVRNPALANAAPARMPNTAARTAKEATGAPTKRPAKQPAGPAPQKPTVEPFNLANFGDEGAEKRQLEQHLGWRGAVEVGKFYDHRGSDEWYYYVYGDARAFNTNSGLPANEAAGSVCHKRVVYGDVGIVRSGPVGSEYAEEFSKTESVKAVEFYRKNDKDKVFTQREMSRSMRAFGAPGGGF</sequence>
<accession>A0A8H3J992</accession>
<keyword evidence="3" id="KW-1185">Reference proteome</keyword>
<feature type="region of interest" description="Disordered" evidence="1">
    <location>
        <begin position="1"/>
        <end position="56"/>
    </location>
</feature>
<evidence type="ECO:0000313" key="3">
    <source>
        <dbReference type="Proteomes" id="UP000664203"/>
    </source>
</evidence>
<protein>
    <submittedName>
        <fullName evidence="2">Uncharacterized protein</fullName>
    </submittedName>
</protein>
<gene>
    <name evidence="2" type="ORF">ALECFALPRED_010273</name>
</gene>
<dbReference type="Proteomes" id="UP000664203">
    <property type="component" value="Unassembled WGS sequence"/>
</dbReference>
<dbReference type="EMBL" id="CAJPDR010000841">
    <property type="protein sequence ID" value="CAF9942942.1"/>
    <property type="molecule type" value="Genomic_DNA"/>
</dbReference>
<name>A0A8H3J992_9LECA</name>
<evidence type="ECO:0000313" key="2">
    <source>
        <dbReference type="EMBL" id="CAF9942942.1"/>
    </source>
</evidence>